<dbReference type="InterPro" id="IPR043472">
    <property type="entry name" value="Macro_dom-like"/>
</dbReference>
<evidence type="ECO:0000256" key="3">
    <source>
        <dbReference type="ARBA" id="ARBA00022679"/>
    </source>
</evidence>
<keyword evidence="2" id="KW-0328">Glycosyltransferase</keyword>
<keyword evidence="5" id="KW-0539">Nucleus</keyword>
<accession>A0ABN9EER6</accession>
<feature type="non-terminal residue" evidence="7">
    <location>
        <position position="186"/>
    </location>
</feature>
<dbReference type="SUPFAM" id="SSF52949">
    <property type="entry name" value="Macro domain-like"/>
    <property type="match status" value="1"/>
</dbReference>
<feature type="domain" description="Macro" evidence="6">
    <location>
        <begin position="4"/>
        <end position="186"/>
    </location>
</feature>
<dbReference type="PANTHER" id="PTHR14453">
    <property type="entry name" value="PARP/ZINC FINGER CCCH TYPE DOMAIN CONTAINING PROTEIN"/>
    <property type="match status" value="1"/>
</dbReference>
<evidence type="ECO:0000256" key="2">
    <source>
        <dbReference type="ARBA" id="ARBA00022676"/>
    </source>
</evidence>
<keyword evidence="3" id="KW-0808">Transferase</keyword>
<evidence type="ECO:0000259" key="6">
    <source>
        <dbReference type="PROSITE" id="PS51154"/>
    </source>
</evidence>
<evidence type="ECO:0000256" key="4">
    <source>
        <dbReference type="ARBA" id="ARBA00023027"/>
    </source>
</evidence>
<proteinExistence type="predicted"/>
<evidence type="ECO:0000256" key="5">
    <source>
        <dbReference type="ARBA" id="ARBA00023242"/>
    </source>
</evidence>
<dbReference type="Gene3D" id="3.40.220.10">
    <property type="entry name" value="Leucine Aminopeptidase, subunit E, domain 1"/>
    <property type="match status" value="1"/>
</dbReference>
<protein>
    <recommendedName>
        <fullName evidence="6">Macro domain-containing protein</fullName>
    </recommendedName>
</protein>
<gene>
    <name evidence="7" type="ORF">SPARVUS_LOCUS9661923</name>
</gene>
<name>A0ABN9EER6_9NEOB</name>
<keyword evidence="4" id="KW-0520">NAD</keyword>
<dbReference type="EMBL" id="CATNWA010015366">
    <property type="protein sequence ID" value="CAI9582495.1"/>
    <property type="molecule type" value="Genomic_DNA"/>
</dbReference>
<evidence type="ECO:0000256" key="1">
    <source>
        <dbReference type="ARBA" id="ARBA00004123"/>
    </source>
</evidence>
<dbReference type="PROSITE" id="PS51154">
    <property type="entry name" value="MACRO"/>
    <property type="match status" value="1"/>
</dbReference>
<comment type="caution">
    <text evidence="7">The sequence shown here is derived from an EMBL/GenBank/DDBJ whole genome shotgun (WGS) entry which is preliminary data.</text>
</comment>
<dbReference type="PANTHER" id="PTHR14453:SF104">
    <property type="entry name" value="POLY [ADP-RIBOSE] POLYMERASE"/>
    <property type="match status" value="1"/>
</dbReference>
<dbReference type="SMART" id="SM00506">
    <property type="entry name" value="A1pp"/>
    <property type="match status" value="1"/>
</dbReference>
<evidence type="ECO:0000313" key="8">
    <source>
        <dbReference type="Proteomes" id="UP001162483"/>
    </source>
</evidence>
<dbReference type="Pfam" id="PF01661">
    <property type="entry name" value="Macro"/>
    <property type="match status" value="1"/>
</dbReference>
<dbReference type="InterPro" id="IPR002589">
    <property type="entry name" value="Macro_dom"/>
</dbReference>
<organism evidence="7 8">
    <name type="scientific">Staurois parvus</name>
    <dbReference type="NCBI Taxonomy" id="386267"/>
    <lineage>
        <taxon>Eukaryota</taxon>
        <taxon>Metazoa</taxon>
        <taxon>Chordata</taxon>
        <taxon>Craniata</taxon>
        <taxon>Vertebrata</taxon>
        <taxon>Euteleostomi</taxon>
        <taxon>Amphibia</taxon>
        <taxon>Batrachia</taxon>
        <taxon>Anura</taxon>
        <taxon>Neobatrachia</taxon>
        <taxon>Ranoidea</taxon>
        <taxon>Ranidae</taxon>
        <taxon>Staurois</taxon>
    </lineage>
</organism>
<keyword evidence="8" id="KW-1185">Reference proteome</keyword>
<reference evidence="7" key="1">
    <citation type="submission" date="2023-05" db="EMBL/GenBank/DDBJ databases">
        <authorList>
            <person name="Stuckert A."/>
        </authorList>
    </citation>
    <scope>NUCLEOTIDE SEQUENCE</scope>
</reference>
<dbReference type="Proteomes" id="UP001162483">
    <property type="component" value="Unassembled WGS sequence"/>
</dbReference>
<sequence>MNKANDQMVTTKEGLNINIKQGNIEDAMTNVVVNSVGTDLNLGSGAVSKALNRKAGNNLQDLLNTERQGKQVEDGSIFVTDGCKLSCDMVIHAVVPEWNGANGSSEKILRKIVSDCLTTTETKQHRSITIPAIGTGILGFPRNTAAALMFEEILEFSSKNQLQYLKQVDLMLHPSDTENIKAFNSE</sequence>
<comment type="subcellular location">
    <subcellularLocation>
        <location evidence="1">Nucleus</location>
    </subcellularLocation>
</comment>
<evidence type="ECO:0000313" key="7">
    <source>
        <dbReference type="EMBL" id="CAI9582495.1"/>
    </source>
</evidence>
<dbReference type="InterPro" id="IPR052056">
    <property type="entry name" value="Mono-ARTD/PARP"/>
</dbReference>